<gene>
    <name evidence="1" type="ORF">KI387_037420</name>
</gene>
<dbReference type="Proteomes" id="UP000824469">
    <property type="component" value="Unassembled WGS sequence"/>
</dbReference>
<keyword evidence="2" id="KW-1185">Reference proteome</keyword>
<dbReference type="AlphaFoldDB" id="A0AA38FU04"/>
<accession>A0AA38FU04</accession>
<reference evidence="1 2" key="1">
    <citation type="journal article" date="2021" name="Nat. Plants">
        <title>The Taxus genome provides insights into paclitaxel biosynthesis.</title>
        <authorList>
            <person name="Xiong X."/>
            <person name="Gou J."/>
            <person name="Liao Q."/>
            <person name="Li Y."/>
            <person name="Zhou Q."/>
            <person name="Bi G."/>
            <person name="Li C."/>
            <person name="Du R."/>
            <person name="Wang X."/>
            <person name="Sun T."/>
            <person name="Guo L."/>
            <person name="Liang H."/>
            <person name="Lu P."/>
            <person name="Wu Y."/>
            <person name="Zhang Z."/>
            <person name="Ro D.K."/>
            <person name="Shang Y."/>
            <person name="Huang S."/>
            <person name="Yan J."/>
        </authorList>
    </citation>
    <scope>NUCLEOTIDE SEQUENCE [LARGE SCALE GENOMIC DNA]</scope>
    <source>
        <strain evidence="1">Ta-2019</strain>
    </source>
</reference>
<protein>
    <submittedName>
        <fullName evidence="1">Uncharacterized protein</fullName>
    </submittedName>
</protein>
<evidence type="ECO:0000313" key="1">
    <source>
        <dbReference type="EMBL" id="KAH9309509.1"/>
    </source>
</evidence>
<sequence>EVGIIGMFRDISDVVIGFFDVDVDKGLDMIGWGMIDMDEVVGIVKFDVDVVKVGIYVDVEQVVEVNVLVMDMIDVDVG</sequence>
<organism evidence="1 2">
    <name type="scientific">Taxus chinensis</name>
    <name type="common">Chinese yew</name>
    <name type="synonym">Taxus wallichiana var. chinensis</name>
    <dbReference type="NCBI Taxonomy" id="29808"/>
    <lineage>
        <taxon>Eukaryota</taxon>
        <taxon>Viridiplantae</taxon>
        <taxon>Streptophyta</taxon>
        <taxon>Embryophyta</taxon>
        <taxon>Tracheophyta</taxon>
        <taxon>Spermatophyta</taxon>
        <taxon>Pinopsida</taxon>
        <taxon>Pinidae</taxon>
        <taxon>Conifers II</taxon>
        <taxon>Cupressales</taxon>
        <taxon>Taxaceae</taxon>
        <taxon>Taxus</taxon>
    </lineage>
</organism>
<proteinExistence type="predicted"/>
<evidence type="ECO:0000313" key="2">
    <source>
        <dbReference type="Proteomes" id="UP000824469"/>
    </source>
</evidence>
<feature type="non-terminal residue" evidence="1">
    <location>
        <position position="1"/>
    </location>
</feature>
<comment type="caution">
    <text evidence="1">The sequence shown here is derived from an EMBL/GenBank/DDBJ whole genome shotgun (WGS) entry which is preliminary data.</text>
</comment>
<name>A0AA38FU04_TAXCH</name>
<dbReference type="EMBL" id="JAHRHJ020000007">
    <property type="protein sequence ID" value="KAH9309509.1"/>
    <property type="molecule type" value="Genomic_DNA"/>
</dbReference>
<feature type="non-terminal residue" evidence="1">
    <location>
        <position position="78"/>
    </location>
</feature>